<dbReference type="OrthoDB" id="448954at2759"/>
<sequence>MTLSHPLVTLTVAWSLWARHTEAYRSLPDDLFAYPKYTIGFLNGLPLPNVTAQYWLAHGLEGGEKEFLEQPWDQNSHGTSRPQITGGETINSDGPVASHPVAHRLEHMRLGPEKEYLCLVSPPEQGNPSIEDQTPPHSHPSKTWNLLQPLSGKCLYVVVTDAPVYYTKDGLHIHIVTMITFASFARCPMGIRTRSGRIPEEDTEWEAYNLGVSPAAKQKRGSDVSRQAEAAAANLELQRAADQLYLVQRWGDGTQCDKTGRKREIEVQPGFKSHQDDLKAAPIRCRQIVPKDAVDFDRAQIESTVPLSLPPPARPILIAAPSSKAQSREKRPAGGAGKRSSPLGEDEKQAEFVKVALGALFDTHVHDRALAGKKIRIEHDGGVHEVDFTDVGVEAVEQGQVPDMNALQKRLSHILQAAGYDVVTDEWPEERGNKGKGVKEKEQEQNQKHQHQDL</sequence>
<feature type="region of interest" description="Disordered" evidence="1">
    <location>
        <begin position="425"/>
        <end position="454"/>
    </location>
</feature>
<dbReference type="InterPro" id="IPR009011">
    <property type="entry name" value="Man6P_isomerase_rcpt-bd_dom_sf"/>
</dbReference>
<protein>
    <submittedName>
        <fullName evidence="3">Uncharacterized protein</fullName>
    </submittedName>
</protein>
<gene>
    <name evidence="3" type="ORF">CTheo_1358</name>
</gene>
<organism evidence="3 4">
    <name type="scientific">Ceratobasidium theobromae</name>
    <dbReference type="NCBI Taxonomy" id="1582974"/>
    <lineage>
        <taxon>Eukaryota</taxon>
        <taxon>Fungi</taxon>
        <taxon>Dikarya</taxon>
        <taxon>Basidiomycota</taxon>
        <taxon>Agaricomycotina</taxon>
        <taxon>Agaricomycetes</taxon>
        <taxon>Cantharellales</taxon>
        <taxon>Ceratobasidiaceae</taxon>
        <taxon>Ceratobasidium</taxon>
    </lineage>
</organism>
<accession>A0A5N5QU57</accession>
<name>A0A5N5QU57_9AGAM</name>
<dbReference type="Proteomes" id="UP000383932">
    <property type="component" value="Unassembled WGS sequence"/>
</dbReference>
<evidence type="ECO:0000256" key="1">
    <source>
        <dbReference type="SAM" id="MobiDB-lite"/>
    </source>
</evidence>
<keyword evidence="2" id="KW-0732">Signal</keyword>
<feature type="region of interest" description="Disordered" evidence="1">
    <location>
        <begin position="121"/>
        <end position="141"/>
    </location>
</feature>
<evidence type="ECO:0000256" key="2">
    <source>
        <dbReference type="SAM" id="SignalP"/>
    </source>
</evidence>
<dbReference type="EMBL" id="SSOP01000011">
    <property type="protein sequence ID" value="KAB5595280.1"/>
    <property type="molecule type" value="Genomic_DNA"/>
</dbReference>
<feature type="signal peptide" evidence="2">
    <location>
        <begin position="1"/>
        <end position="23"/>
    </location>
</feature>
<evidence type="ECO:0000313" key="3">
    <source>
        <dbReference type="EMBL" id="KAB5595280.1"/>
    </source>
</evidence>
<keyword evidence="4" id="KW-1185">Reference proteome</keyword>
<feature type="compositionally biased region" description="Polar residues" evidence="1">
    <location>
        <begin position="72"/>
        <end position="92"/>
    </location>
</feature>
<dbReference type="AlphaFoldDB" id="A0A5N5QU57"/>
<feature type="compositionally biased region" description="Basic and acidic residues" evidence="1">
    <location>
        <begin position="429"/>
        <end position="454"/>
    </location>
</feature>
<comment type="caution">
    <text evidence="3">The sequence shown here is derived from an EMBL/GenBank/DDBJ whole genome shotgun (WGS) entry which is preliminary data.</text>
</comment>
<proteinExistence type="predicted"/>
<evidence type="ECO:0000313" key="4">
    <source>
        <dbReference type="Proteomes" id="UP000383932"/>
    </source>
</evidence>
<dbReference type="Gene3D" id="2.70.130.10">
    <property type="entry name" value="Mannose-6-phosphate receptor binding domain"/>
    <property type="match status" value="1"/>
</dbReference>
<reference evidence="3 4" key="1">
    <citation type="journal article" date="2019" name="Fungal Biol. Biotechnol.">
        <title>Draft genome sequence of fastidious pathogen Ceratobasidium theobromae, which causes vascular-streak dieback in Theobroma cacao.</title>
        <authorList>
            <person name="Ali S.S."/>
            <person name="Asman A."/>
            <person name="Shao J."/>
            <person name="Firmansyah A.P."/>
            <person name="Susilo A.W."/>
            <person name="Rosmana A."/>
            <person name="McMahon P."/>
            <person name="Junaid M."/>
            <person name="Guest D."/>
            <person name="Kheng T.Y."/>
            <person name="Meinhardt L.W."/>
            <person name="Bailey B.A."/>
        </authorList>
    </citation>
    <scope>NUCLEOTIDE SEQUENCE [LARGE SCALE GENOMIC DNA]</scope>
    <source>
        <strain evidence="3 4">CT2</strain>
    </source>
</reference>
<feature type="region of interest" description="Disordered" evidence="1">
    <location>
        <begin position="320"/>
        <end position="347"/>
    </location>
</feature>
<feature type="region of interest" description="Disordered" evidence="1">
    <location>
        <begin position="71"/>
        <end position="98"/>
    </location>
</feature>
<feature type="compositionally biased region" description="Polar residues" evidence="1">
    <location>
        <begin position="124"/>
        <end position="141"/>
    </location>
</feature>
<feature type="chain" id="PRO_5024306068" evidence="2">
    <location>
        <begin position="24"/>
        <end position="454"/>
    </location>
</feature>